<organism evidence="2 3">
    <name type="scientific">Pseudolysobacter antarcticus</name>
    <dbReference type="NCBI Taxonomy" id="2511995"/>
    <lineage>
        <taxon>Bacteria</taxon>
        <taxon>Pseudomonadati</taxon>
        <taxon>Pseudomonadota</taxon>
        <taxon>Gammaproteobacteria</taxon>
        <taxon>Lysobacterales</taxon>
        <taxon>Rhodanobacteraceae</taxon>
        <taxon>Pseudolysobacter</taxon>
    </lineage>
</organism>
<feature type="transmembrane region" description="Helical" evidence="1">
    <location>
        <begin position="906"/>
        <end position="923"/>
    </location>
</feature>
<feature type="transmembrane region" description="Helical" evidence="1">
    <location>
        <begin position="452"/>
        <end position="469"/>
    </location>
</feature>
<feature type="transmembrane region" description="Helical" evidence="1">
    <location>
        <begin position="371"/>
        <end position="389"/>
    </location>
</feature>
<dbReference type="Proteomes" id="UP000291562">
    <property type="component" value="Chromosome"/>
</dbReference>
<feature type="transmembrane region" description="Helical" evidence="1">
    <location>
        <begin position="620"/>
        <end position="640"/>
    </location>
</feature>
<feature type="transmembrane region" description="Helical" evidence="1">
    <location>
        <begin position="594"/>
        <end position="613"/>
    </location>
</feature>
<dbReference type="InterPro" id="IPR014600">
    <property type="entry name" value="UCP035905_mem"/>
</dbReference>
<dbReference type="EMBL" id="CP035704">
    <property type="protein sequence ID" value="QBB69216.1"/>
    <property type="molecule type" value="Genomic_DNA"/>
</dbReference>
<dbReference type="InterPro" id="IPR019286">
    <property type="entry name" value="DUF2339_TM"/>
</dbReference>
<feature type="transmembrane region" description="Helical" evidence="1">
    <location>
        <begin position="213"/>
        <end position="230"/>
    </location>
</feature>
<feature type="transmembrane region" description="Helical" evidence="1">
    <location>
        <begin position="848"/>
        <end position="869"/>
    </location>
</feature>
<feature type="transmembrane region" description="Helical" evidence="1">
    <location>
        <begin position="239"/>
        <end position="259"/>
    </location>
</feature>
<dbReference type="KEGG" id="xbc:ELE36_01830"/>
<feature type="transmembrane region" description="Helical" evidence="1">
    <location>
        <begin position="291"/>
        <end position="308"/>
    </location>
</feature>
<feature type="transmembrane region" description="Helical" evidence="1">
    <location>
        <begin position="646"/>
        <end position="665"/>
    </location>
</feature>
<feature type="transmembrane region" description="Helical" evidence="1">
    <location>
        <begin position="705"/>
        <end position="726"/>
    </location>
</feature>
<feature type="transmembrane region" description="Helical" evidence="1">
    <location>
        <begin position="426"/>
        <end position="445"/>
    </location>
</feature>
<dbReference type="PIRSF" id="PIRSF035905">
    <property type="entry name" value="UCP035905_mp"/>
    <property type="match status" value="1"/>
</dbReference>
<keyword evidence="1" id="KW-0812">Transmembrane</keyword>
<feature type="transmembrane region" description="Helical" evidence="1">
    <location>
        <begin position="314"/>
        <end position="333"/>
    </location>
</feature>
<evidence type="ECO:0000313" key="2">
    <source>
        <dbReference type="EMBL" id="QBB69216.1"/>
    </source>
</evidence>
<keyword evidence="1" id="KW-0472">Membrane</keyword>
<protein>
    <submittedName>
        <fullName evidence="2">DUF2339 domain-containing protein</fullName>
    </submittedName>
</protein>
<keyword evidence="1" id="KW-1133">Transmembrane helix</keyword>
<dbReference type="PANTHER" id="PTHR38434:SF1">
    <property type="entry name" value="BLL2549 PROTEIN"/>
    <property type="match status" value="1"/>
</dbReference>
<feature type="transmembrane region" description="Helical" evidence="1">
    <location>
        <begin position="532"/>
        <end position="555"/>
    </location>
</feature>
<proteinExistence type="predicted"/>
<feature type="transmembrane region" description="Helical" evidence="1">
    <location>
        <begin position="265"/>
        <end position="284"/>
    </location>
</feature>
<accession>A0A411HFF1</accession>
<dbReference type="PANTHER" id="PTHR38434">
    <property type="entry name" value="BLL2549 PROTEIN"/>
    <property type="match status" value="1"/>
</dbReference>
<evidence type="ECO:0000256" key="1">
    <source>
        <dbReference type="SAM" id="Phobius"/>
    </source>
</evidence>
<feature type="transmembrane region" description="Helical" evidence="1">
    <location>
        <begin position="816"/>
        <end position="836"/>
    </location>
</feature>
<feature type="transmembrane region" description="Helical" evidence="1">
    <location>
        <begin position="181"/>
        <end position="201"/>
    </location>
</feature>
<evidence type="ECO:0000313" key="3">
    <source>
        <dbReference type="Proteomes" id="UP000291562"/>
    </source>
</evidence>
<name>A0A411HFF1_9GAMM</name>
<feature type="transmembrane region" description="Helical" evidence="1">
    <location>
        <begin position="777"/>
        <end position="796"/>
    </location>
</feature>
<keyword evidence="3" id="KW-1185">Reference proteome</keyword>
<reference evidence="2 3" key="1">
    <citation type="submission" date="2019-01" db="EMBL/GenBank/DDBJ databases">
        <title>Pseudolysobacter antarctica gen. nov., sp. nov., isolated from Fildes Peninsula, Antarctica.</title>
        <authorList>
            <person name="Wei Z."/>
            <person name="Peng F."/>
        </authorList>
    </citation>
    <scope>NUCLEOTIDE SEQUENCE [LARGE SCALE GENOMIC DNA]</scope>
    <source>
        <strain evidence="2 3">AQ6-296</strain>
    </source>
</reference>
<feature type="transmembrane region" description="Helical" evidence="1">
    <location>
        <begin position="677"/>
        <end position="699"/>
    </location>
</feature>
<dbReference type="RefSeq" id="WP_129831472.1">
    <property type="nucleotide sequence ID" value="NZ_CP035704.1"/>
</dbReference>
<sequence>MSFLLLLVGAIFGAILCGGIFQNEAWGAGVVFGAISGLFIARWRILATRVSQLERDLIALRNARISKSMDSDKARSDAAAQSLTLRDEPAADLDFPSAIPSANVTAPIPARVYIPQPPTSIQADQPIAATSAPDATAASVPSLNAHRAATPTTPRPVVRREPDSIERGISAIKRWFTEGNVPVKIGVLVLFAGVAALIKYAADQGWLSLPIELRLAAIAAATLAALVFAWRKREQNRSFALSLQGGCIGILMMLVFSAFRVYHLIPSGAAFALLLILVVGIGVLAVLQDAIALAVLGIIGGFLSPILVSTGGGSHVALFSYYTLLNAAILGIAWRKPWRVLNLIGFAFTFGIGSAWGVLSYQPQNLASTEPFLILFWLFYLAIPVLYALRQAPDRRDFIDSTLVFGTPLIAFPLLAGLLHGDRLTLAFSAVIAAAVYTTLAWVLLRRFSLKLLGESHALLALGFATLAVPLALSARTTACAWALEGAALVWLGLRQQRRLPRWIGYVLQLAAACSLALHFDPGHVPVHETQAIFNGTFFCALLISLAGFVSARLLSLRDSKAPLSHAMFWWALGWWYLLGGNEIHTFAAENLKTLWAFGFVSVSAWIGAELLRRLRWQDCALPAVIIFPLALPMIGIIAFEQHGPLEGYAIPVWAIWLLAALRSLHNLQPALSKGMSVLQFIFLWALVLLLGAEFGHLADVHFSLAPIWVVLAGLLPFATLFWLTLERKSLVHYPLPVLGDSLRTALLATLGIVLGLFLLLGLFVEGHATPLPYVPLLNPLELAQCLVALLMLRWYRRTDHNSGSAISQESGLRVFALFGFALLTSITLRSVHFLANLPWNEHLFDATVTQASLSLVWSAVGIAAMLFGAKRKIRGVWIGGAALMGVVLVKLILIDRQHLGDLPGILSFLAVGVLLLVVGYFAPVPPRKLTTINGDSE</sequence>
<feature type="transmembrane region" description="Helical" evidence="1">
    <location>
        <begin position="27"/>
        <end position="45"/>
    </location>
</feature>
<dbReference type="Pfam" id="PF10101">
    <property type="entry name" value="DUF2339"/>
    <property type="match status" value="1"/>
</dbReference>
<feature type="transmembrane region" description="Helical" evidence="1">
    <location>
        <begin position="876"/>
        <end position="894"/>
    </location>
</feature>
<gene>
    <name evidence="2" type="ORF">ELE36_01830</name>
</gene>
<feature type="transmembrane region" description="Helical" evidence="1">
    <location>
        <begin position="401"/>
        <end position="420"/>
    </location>
</feature>
<feature type="transmembrane region" description="Helical" evidence="1">
    <location>
        <begin position="746"/>
        <end position="765"/>
    </location>
</feature>
<feature type="transmembrane region" description="Helical" evidence="1">
    <location>
        <begin position="340"/>
        <end position="359"/>
    </location>
</feature>
<dbReference type="AlphaFoldDB" id="A0A411HFF1"/>
<feature type="transmembrane region" description="Helical" evidence="1">
    <location>
        <begin position="567"/>
        <end position="588"/>
    </location>
</feature>
<dbReference type="OrthoDB" id="207428at2"/>